<keyword evidence="3" id="KW-1185">Reference proteome</keyword>
<sequence>MAQNTSKPSAPVYFVTQTNPEIFTATPRPGGVAKIEIPQKLNKLKEKADKVQSSRSRSRVSTPSIQKDSKIKQDTTTSKKSLLTLASTYDEVKYVDVETFPREYKVKQIVAATPWSVEFDEYLESSEDSRRIPDPFQDSVDMLAMSISVIMLLSRGYDKISNTQYKWVISYLGCIRDEFGNIPPNVQGILNHINQLTGGEIKSFLEDDYESSNVEPKNAVQISPSPPTISPPPPPPEE</sequence>
<feature type="region of interest" description="Disordered" evidence="1">
    <location>
        <begin position="44"/>
        <end position="73"/>
    </location>
</feature>
<feature type="region of interest" description="Disordered" evidence="1">
    <location>
        <begin position="208"/>
        <end position="238"/>
    </location>
</feature>
<reference evidence="2 3" key="1">
    <citation type="submission" date="2024-05" db="EMBL/GenBank/DDBJ databases">
        <title>Genetic variation in Jamaican populations of the coffee berry borer (Hypothenemus hampei).</title>
        <authorList>
            <person name="Errbii M."/>
            <person name="Myrie A."/>
        </authorList>
    </citation>
    <scope>NUCLEOTIDE SEQUENCE [LARGE SCALE GENOMIC DNA]</scope>
    <source>
        <strain evidence="2">JA-Hopewell-2020-01-JO</strain>
        <tissue evidence="2">Whole body</tissue>
    </source>
</reference>
<evidence type="ECO:0000313" key="2">
    <source>
        <dbReference type="EMBL" id="KAL1497254.1"/>
    </source>
</evidence>
<evidence type="ECO:0000313" key="3">
    <source>
        <dbReference type="Proteomes" id="UP001566132"/>
    </source>
</evidence>
<evidence type="ECO:0000256" key="1">
    <source>
        <dbReference type="SAM" id="MobiDB-lite"/>
    </source>
</evidence>
<protein>
    <submittedName>
        <fullName evidence="2">Uncharacterized protein</fullName>
    </submittedName>
</protein>
<name>A0ABD1EL84_HYPHA</name>
<feature type="compositionally biased region" description="Pro residues" evidence="1">
    <location>
        <begin position="224"/>
        <end position="238"/>
    </location>
</feature>
<comment type="caution">
    <text evidence="2">The sequence shown here is derived from an EMBL/GenBank/DDBJ whole genome shotgun (WGS) entry which is preliminary data.</text>
</comment>
<dbReference type="AlphaFoldDB" id="A0ABD1EL84"/>
<dbReference type="EMBL" id="JBDJPC010000006">
    <property type="protein sequence ID" value="KAL1497254.1"/>
    <property type="molecule type" value="Genomic_DNA"/>
</dbReference>
<accession>A0ABD1EL84</accession>
<proteinExistence type="predicted"/>
<gene>
    <name evidence="2" type="ORF">ABEB36_008248</name>
</gene>
<dbReference type="Proteomes" id="UP001566132">
    <property type="component" value="Unassembled WGS sequence"/>
</dbReference>
<organism evidence="2 3">
    <name type="scientific">Hypothenemus hampei</name>
    <name type="common">Coffee berry borer</name>
    <dbReference type="NCBI Taxonomy" id="57062"/>
    <lineage>
        <taxon>Eukaryota</taxon>
        <taxon>Metazoa</taxon>
        <taxon>Ecdysozoa</taxon>
        <taxon>Arthropoda</taxon>
        <taxon>Hexapoda</taxon>
        <taxon>Insecta</taxon>
        <taxon>Pterygota</taxon>
        <taxon>Neoptera</taxon>
        <taxon>Endopterygota</taxon>
        <taxon>Coleoptera</taxon>
        <taxon>Polyphaga</taxon>
        <taxon>Cucujiformia</taxon>
        <taxon>Curculionidae</taxon>
        <taxon>Scolytinae</taxon>
        <taxon>Hypothenemus</taxon>
    </lineage>
</organism>